<reference evidence="2 3" key="1">
    <citation type="submission" date="2020-08" db="EMBL/GenBank/DDBJ databases">
        <title>A Genomic Blueprint of the Chicken Gut Microbiome.</title>
        <authorList>
            <person name="Gilroy R."/>
            <person name="Ravi A."/>
            <person name="Getino M."/>
            <person name="Pursley I."/>
            <person name="Horton D.L."/>
            <person name="Alikhan N.-F."/>
            <person name="Baker D."/>
            <person name="Gharbi K."/>
            <person name="Hall N."/>
            <person name="Watson M."/>
            <person name="Adriaenssens E.M."/>
            <person name="Foster-Nyarko E."/>
            <person name="Jarju S."/>
            <person name="Secka A."/>
            <person name="Antonio M."/>
            <person name="Oren A."/>
            <person name="Chaudhuri R."/>
            <person name="La Ragione R.M."/>
            <person name="Hildebrand F."/>
            <person name="Pallen M.J."/>
        </authorList>
    </citation>
    <scope>NUCLEOTIDE SEQUENCE [LARGE SCALE GENOMIC DNA]</scope>
    <source>
        <strain evidence="2 3">Sa3CVN1</strain>
    </source>
</reference>
<dbReference type="Proteomes" id="UP000627781">
    <property type="component" value="Unassembled WGS sequence"/>
</dbReference>
<keyword evidence="1" id="KW-0175">Coiled coil</keyword>
<evidence type="ECO:0000313" key="2">
    <source>
        <dbReference type="EMBL" id="MBD7912469.1"/>
    </source>
</evidence>
<comment type="caution">
    <text evidence="2">The sequence shown here is derived from an EMBL/GenBank/DDBJ whole genome shotgun (WGS) entry which is preliminary data.</text>
</comment>
<organism evidence="2 3">
    <name type="scientific">Clostridium cibarium</name>
    <dbReference type="NCBI Taxonomy" id="2762247"/>
    <lineage>
        <taxon>Bacteria</taxon>
        <taxon>Bacillati</taxon>
        <taxon>Bacillota</taxon>
        <taxon>Clostridia</taxon>
        <taxon>Eubacteriales</taxon>
        <taxon>Clostridiaceae</taxon>
        <taxon>Clostridium</taxon>
    </lineage>
</organism>
<evidence type="ECO:0000313" key="3">
    <source>
        <dbReference type="Proteomes" id="UP000627781"/>
    </source>
</evidence>
<sequence>MISDIKVNYGVIGDLRDKIATYKSAIETMEESLNNINSRLETENSGEAVAALISKHEDLKGDISACKGELEDLYKLFSGFHDEMTGIIHPMSYGAIMRVDRDDIWWNMQSIIGACTAIGIMRYNVSTYRSFPSFSDSKEEKENQERNYRKIEEIWDIINSYKSGFDSEIDYMNNLFNSKVVPYEEMDNNYASRAHETYTRYVTTWERIVDGIIDFSQMVGNFVDGVIKSVEDLIKGLVGLVKGVFVYAVGAVAVVISKVTGDTPDWLKGAEEDFYKDNEMIKAVLDDPSIIVEGIAQQVSDAKDEKGLAYCTGYTAGLIAQMVLLKKVKGGSGAEGVSEARVKYLETLKNGLVDDDAWKNLYKHAEKNDIDLGTKSFEWKLQKVEELKSEILADRDLMSIIQEKANNLLKLSDNRLSDAMASGYSAEDYYRVLNQEKSGIRAKEYMESLENSNLVDEWHNNFYGNDSKYVISYMSKNDYIKFVLDGRSIGRPGANGGQFVLPELTANSIETKLADLGSIESSTTEFKRQLAKALGLPENTYNFGVVRVQIPIDSDIDLRIVSGVEDGCNYQWVPGTKTLGGTREGIIRQILESKDKDLYEQIINNSKVGN</sequence>
<gene>
    <name evidence="2" type="ORF">H9661_13985</name>
</gene>
<feature type="coiled-coil region" evidence="1">
    <location>
        <begin position="12"/>
        <end position="39"/>
    </location>
</feature>
<keyword evidence="3" id="KW-1185">Reference proteome</keyword>
<name>A0ABR8PWC8_9CLOT</name>
<dbReference type="EMBL" id="JACSRA010000024">
    <property type="protein sequence ID" value="MBD7912469.1"/>
    <property type="molecule type" value="Genomic_DNA"/>
</dbReference>
<evidence type="ECO:0000256" key="1">
    <source>
        <dbReference type="SAM" id="Coils"/>
    </source>
</evidence>
<protein>
    <recommendedName>
        <fullName evidence="4">LXG domain-containing protein</fullName>
    </recommendedName>
</protein>
<accession>A0ABR8PWC8</accession>
<proteinExistence type="predicted"/>
<dbReference type="RefSeq" id="WP_191769435.1">
    <property type="nucleotide sequence ID" value="NZ_JACSRA010000024.1"/>
</dbReference>
<evidence type="ECO:0008006" key="4">
    <source>
        <dbReference type="Google" id="ProtNLM"/>
    </source>
</evidence>